<keyword evidence="4" id="KW-1185">Reference proteome</keyword>
<dbReference type="Pfam" id="PF03107">
    <property type="entry name" value="C1_2"/>
    <property type="match status" value="1"/>
</dbReference>
<sequence>MTMPKRIAHNAHREHPLVLRDTGSSCFRCDGCGCDGSGLRYRCGECDFDLHEHCATCPPTASVPFHAQHAVEFEDQAAVFPETSPRSCDLCGASVTGMHYFCRPLSAPSFLSPPSRRCTRRTSSRSPCRCPGSAPTAASTACCAATDASPAESTCI</sequence>
<evidence type="ECO:0000256" key="1">
    <source>
        <dbReference type="ARBA" id="ARBA00022737"/>
    </source>
</evidence>
<dbReference type="PANTHER" id="PTHR47841:SF16">
    <property type="entry name" value="DC1 DOMAIN-CONTAINING PROTEIN"/>
    <property type="match status" value="1"/>
</dbReference>
<proteinExistence type="predicted"/>
<organism evidence="3 4">
    <name type="scientific">Miscanthus lutarioriparius</name>
    <dbReference type="NCBI Taxonomy" id="422564"/>
    <lineage>
        <taxon>Eukaryota</taxon>
        <taxon>Viridiplantae</taxon>
        <taxon>Streptophyta</taxon>
        <taxon>Embryophyta</taxon>
        <taxon>Tracheophyta</taxon>
        <taxon>Spermatophyta</taxon>
        <taxon>Magnoliopsida</taxon>
        <taxon>Liliopsida</taxon>
        <taxon>Poales</taxon>
        <taxon>Poaceae</taxon>
        <taxon>PACMAD clade</taxon>
        <taxon>Panicoideae</taxon>
        <taxon>Andropogonodae</taxon>
        <taxon>Andropogoneae</taxon>
        <taxon>Saccharinae</taxon>
        <taxon>Miscanthus</taxon>
    </lineage>
</organism>
<feature type="domain" description="DC1" evidence="2">
    <location>
        <begin position="11"/>
        <end position="55"/>
    </location>
</feature>
<evidence type="ECO:0000313" key="4">
    <source>
        <dbReference type="Proteomes" id="UP000604825"/>
    </source>
</evidence>
<evidence type="ECO:0000313" key="3">
    <source>
        <dbReference type="EMBL" id="CAD6267726.1"/>
    </source>
</evidence>
<protein>
    <recommendedName>
        <fullName evidence="2">DC1 domain-containing protein</fullName>
    </recommendedName>
</protein>
<gene>
    <name evidence="3" type="ORF">NCGR_LOCUS51031</name>
</gene>
<dbReference type="EMBL" id="CAJGYO010000014">
    <property type="protein sequence ID" value="CAD6267726.1"/>
    <property type="molecule type" value="Genomic_DNA"/>
</dbReference>
<reference evidence="3" key="1">
    <citation type="submission" date="2020-10" db="EMBL/GenBank/DDBJ databases">
        <authorList>
            <person name="Han B."/>
            <person name="Lu T."/>
            <person name="Zhao Q."/>
            <person name="Huang X."/>
            <person name="Zhao Y."/>
        </authorList>
    </citation>
    <scope>NUCLEOTIDE SEQUENCE</scope>
</reference>
<accession>A0A811RBX5</accession>
<dbReference type="OrthoDB" id="1906545at2759"/>
<dbReference type="Proteomes" id="UP000604825">
    <property type="component" value="Unassembled WGS sequence"/>
</dbReference>
<dbReference type="AlphaFoldDB" id="A0A811RBX5"/>
<dbReference type="InterPro" id="IPR004146">
    <property type="entry name" value="DC1"/>
</dbReference>
<keyword evidence="1" id="KW-0677">Repeat</keyword>
<name>A0A811RBX5_9POAL</name>
<dbReference type="SUPFAM" id="SSF57889">
    <property type="entry name" value="Cysteine-rich domain"/>
    <property type="match status" value="1"/>
</dbReference>
<dbReference type="InterPro" id="IPR046349">
    <property type="entry name" value="C1-like_sf"/>
</dbReference>
<comment type="caution">
    <text evidence="3">The sequence shown here is derived from an EMBL/GenBank/DDBJ whole genome shotgun (WGS) entry which is preliminary data.</text>
</comment>
<dbReference type="PANTHER" id="PTHR47841">
    <property type="entry name" value="DIACYLGLYCEROL KINASE THETA-LIKE-RELATED"/>
    <property type="match status" value="1"/>
</dbReference>
<evidence type="ECO:0000259" key="2">
    <source>
        <dbReference type="Pfam" id="PF03107"/>
    </source>
</evidence>